<dbReference type="EMBL" id="CP053586">
    <property type="protein sequence ID" value="WNZ26284.1"/>
    <property type="molecule type" value="Genomic_DNA"/>
</dbReference>
<dbReference type="RefSeq" id="WP_316432533.1">
    <property type="nucleotide sequence ID" value="NZ_CP053586.1"/>
</dbReference>
<organism evidence="2">
    <name type="scientific">Leptolyngbya sp. NK1-12</name>
    <dbReference type="NCBI Taxonomy" id="2547451"/>
    <lineage>
        <taxon>Bacteria</taxon>
        <taxon>Bacillati</taxon>
        <taxon>Cyanobacteriota</taxon>
        <taxon>Cyanophyceae</taxon>
        <taxon>Leptolyngbyales</taxon>
        <taxon>Leptolyngbyaceae</taxon>
        <taxon>Leptolyngbya group</taxon>
        <taxon>Leptolyngbya</taxon>
    </lineage>
</organism>
<name>A0AA96WJG5_9CYAN</name>
<protein>
    <submittedName>
        <fullName evidence="2">Uncharacterized protein</fullName>
    </submittedName>
</protein>
<reference evidence="2" key="1">
    <citation type="submission" date="2020-05" db="EMBL/GenBank/DDBJ databases">
        <authorList>
            <person name="Zhu T."/>
            <person name="Keshari N."/>
            <person name="Lu X."/>
        </authorList>
    </citation>
    <scope>NUCLEOTIDE SEQUENCE</scope>
    <source>
        <strain evidence="2">NK1-12</strain>
    </source>
</reference>
<accession>A0AA96WJG5</accession>
<gene>
    <name evidence="2" type="ORF">HJG54_27995</name>
</gene>
<evidence type="ECO:0000256" key="1">
    <source>
        <dbReference type="SAM" id="MobiDB-lite"/>
    </source>
</evidence>
<proteinExistence type="predicted"/>
<dbReference type="AlphaFoldDB" id="A0AA96WJG5"/>
<feature type="region of interest" description="Disordered" evidence="1">
    <location>
        <begin position="1"/>
        <end position="25"/>
    </location>
</feature>
<sequence length="81" mass="8897">MSFVESGGFTPPTDPPANFSNSLPNEEPVKMTLTASRQAVDRMILLLHNRNIIAGSEWSRPIAIKNSTEVISVASRMIQID</sequence>
<evidence type="ECO:0000313" key="2">
    <source>
        <dbReference type="EMBL" id="WNZ26284.1"/>
    </source>
</evidence>